<name>A0A0G0QMV4_9BACT</name>
<sequence length="194" mass="21674">MDNTFTESEITPEGYLKLKVDKIKGSGLATSIKDECLSSEELLPSDKNGLVIASGNSTEKWRGKGWKTLDIDRSNYPDFPIDIRHMDEQIKPDSFDYILLDGLPMNKNGGVELETVIQQTRNALKNGGKLFFQTSIDDEGYSRLPTENEISQTLIKNGFGFEGSKSGPIQILDQNGTPVETYRSAQFFAEKLVR</sequence>
<dbReference type="Proteomes" id="UP000034246">
    <property type="component" value="Unassembled WGS sequence"/>
</dbReference>
<proteinExistence type="predicted"/>
<accession>A0A0G0QMV4</accession>
<comment type="caution">
    <text evidence="1">The sequence shown here is derived from an EMBL/GenBank/DDBJ whole genome shotgun (WGS) entry which is preliminary data.</text>
</comment>
<dbReference type="SUPFAM" id="SSF53335">
    <property type="entry name" value="S-adenosyl-L-methionine-dependent methyltransferases"/>
    <property type="match status" value="1"/>
</dbReference>
<reference evidence="1 2" key="1">
    <citation type="journal article" date="2015" name="Nature">
        <title>rRNA introns, odd ribosomes, and small enigmatic genomes across a large radiation of phyla.</title>
        <authorList>
            <person name="Brown C.T."/>
            <person name="Hug L.A."/>
            <person name="Thomas B.C."/>
            <person name="Sharon I."/>
            <person name="Castelle C.J."/>
            <person name="Singh A."/>
            <person name="Wilkins M.J."/>
            <person name="Williams K.H."/>
            <person name="Banfield J.F."/>
        </authorList>
    </citation>
    <scope>NUCLEOTIDE SEQUENCE [LARGE SCALE GENOMIC DNA]</scope>
</reference>
<evidence type="ECO:0000313" key="1">
    <source>
        <dbReference type="EMBL" id="KKR11700.1"/>
    </source>
</evidence>
<protein>
    <recommendedName>
        <fullName evidence="3">Methyltransferase type 11 domain-containing protein</fullName>
    </recommendedName>
</protein>
<organism evidence="1 2">
    <name type="scientific">Candidatus Woesebacteria bacterium GW2011_GWA1_39_21</name>
    <dbReference type="NCBI Taxonomy" id="1618550"/>
    <lineage>
        <taxon>Bacteria</taxon>
        <taxon>Candidatus Woeseibacteriota</taxon>
    </lineage>
</organism>
<gene>
    <name evidence="1" type="ORF">UT39_C0004G0059</name>
</gene>
<dbReference type="InterPro" id="IPR029063">
    <property type="entry name" value="SAM-dependent_MTases_sf"/>
</dbReference>
<dbReference type="Gene3D" id="3.40.50.150">
    <property type="entry name" value="Vaccinia Virus protein VP39"/>
    <property type="match status" value="1"/>
</dbReference>
<evidence type="ECO:0000313" key="2">
    <source>
        <dbReference type="Proteomes" id="UP000034246"/>
    </source>
</evidence>
<evidence type="ECO:0008006" key="3">
    <source>
        <dbReference type="Google" id="ProtNLM"/>
    </source>
</evidence>
<dbReference type="STRING" id="1618550.UT39_C0004G0059"/>
<dbReference type="EMBL" id="LBWP01000004">
    <property type="protein sequence ID" value="KKR11700.1"/>
    <property type="molecule type" value="Genomic_DNA"/>
</dbReference>
<dbReference type="AlphaFoldDB" id="A0A0G0QMV4"/>